<accession>A0AA36I004</accession>
<keyword evidence="2" id="KW-0863">Zinc-finger</keyword>
<keyword evidence="4" id="KW-1133">Transmembrane helix</keyword>
<dbReference type="Gene3D" id="4.10.1110.10">
    <property type="entry name" value="AN1-like Zinc finger"/>
    <property type="match status" value="1"/>
</dbReference>
<evidence type="ECO:0000256" key="3">
    <source>
        <dbReference type="ARBA" id="ARBA00022833"/>
    </source>
</evidence>
<gene>
    <name evidence="6" type="ORF">EVOR1521_LOCUS7028</name>
</gene>
<name>A0AA36I004_9DINO</name>
<evidence type="ECO:0000259" key="5">
    <source>
        <dbReference type="SMART" id="SM00154"/>
    </source>
</evidence>
<feature type="transmembrane region" description="Helical" evidence="4">
    <location>
        <begin position="98"/>
        <end position="116"/>
    </location>
</feature>
<dbReference type="SUPFAM" id="SSF118310">
    <property type="entry name" value="AN1-like Zinc finger"/>
    <property type="match status" value="1"/>
</dbReference>
<dbReference type="GO" id="GO:0008270">
    <property type="term" value="F:zinc ion binding"/>
    <property type="evidence" value="ECO:0007669"/>
    <property type="project" value="UniProtKB-KW"/>
</dbReference>
<protein>
    <recommendedName>
        <fullName evidence="5">AN1-type domain-containing protein</fullName>
    </recommendedName>
</protein>
<dbReference type="AlphaFoldDB" id="A0AA36I004"/>
<reference evidence="6" key="1">
    <citation type="submission" date="2023-08" db="EMBL/GenBank/DDBJ databases">
        <authorList>
            <person name="Chen Y."/>
            <person name="Shah S."/>
            <person name="Dougan E. K."/>
            <person name="Thang M."/>
            <person name="Chan C."/>
        </authorList>
    </citation>
    <scope>NUCLEOTIDE SEQUENCE</scope>
</reference>
<evidence type="ECO:0000313" key="7">
    <source>
        <dbReference type="Proteomes" id="UP001178507"/>
    </source>
</evidence>
<dbReference type="InterPro" id="IPR050652">
    <property type="entry name" value="AN1_A20_ZnFinger"/>
</dbReference>
<evidence type="ECO:0000256" key="1">
    <source>
        <dbReference type="ARBA" id="ARBA00022723"/>
    </source>
</evidence>
<evidence type="ECO:0000256" key="2">
    <source>
        <dbReference type="ARBA" id="ARBA00022771"/>
    </source>
</evidence>
<dbReference type="InterPro" id="IPR000058">
    <property type="entry name" value="Znf_AN1"/>
</dbReference>
<feature type="transmembrane region" description="Helical" evidence="4">
    <location>
        <begin position="122"/>
        <end position="142"/>
    </location>
</feature>
<keyword evidence="1" id="KW-0479">Metal-binding</keyword>
<dbReference type="PANTHER" id="PTHR10634:SF67">
    <property type="entry name" value="AN1-TYPE ZINC FINGER PROTEIN 3"/>
    <property type="match status" value="1"/>
</dbReference>
<dbReference type="Pfam" id="PF01428">
    <property type="entry name" value="zf-AN1"/>
    <property type="match status" value="1"/>
</dbReference>
<comment type="caution">
    <text evidence="6">The sequence shown here is derived from an EMBL/GenBank/DDBJ whole genome shotgun (WGS) entry which is preliminary data.</text>
</comment>
<dbReference type="PANTHER" id="PTHR10634">
    <property type="entry name" value="AN1-TYPE ZINC FINGER PROTEIN"/>
    <property type="match status" value="1"/>
</dbReference>
<keyword evidence="4" id="KW-0812">Transmembrane</keyword>
<feature type="domain" description="AN1-type" evidence="5">
    <location>
        <begin position="17"/>
        <end position="56"/>
    </location>
</feature>
<evidence type="ECO:0000313" key="6">
    <source>
        <dbReference type="EMBL" id="CAJ1378503.1"/>
    </source>
</evidence>
<evidence type="ECO:0000256" key="4">
    <source>
        <dbReference type="SAM" id="Phobius"/>
    </source>
</evidence>
<dbReference type="EMBL" id="CAUJNA010000548">
    <property type="protein sequence ID" value="CAJ1378503.1"/>
    <property type="molecule type" value="Genomic_DNA"/>
</dbReference>
<proteinExistence type="predicted"/>
<dbReference type="SMART" id="SM00154">
    <property type="entry name" value="ZnF_AN1"/>
    <property type="match status" value="1"/>
</dbReference>
<sequence length="198" mass="22541">MASSRSPVRGVPEDRQCGHCRRRISLVESTIRCRCGLAFCERHRAAESHECQFDWRQMQRDKVARENPKVIQASSKLGSSKEWFEQYCKHHPERSTQLLHLMGFLLVAAMSFRGLLLCVSQGAFILFLRQLVLGYFLAMVLVHGLPQVLSLPASSCRFCVFSWDVLTKPQWCLAAECQKAKEHLNVALAKGQHGLKRS</sequence>
<dbReference type="InterPro" id="IPR035896">
    <property type="entry name" value="AN1-like_Znf"/>
</dbReference>
<keyword evidence="3" id="KW-0862">Zinc</keyword>
<organism evidence="6 7">
    <name type="scientific">Effrenium voratum</name>
    <dbReference type="NCBI Taxonomy" id="2562239"/>
    <lineage>
        <taxon>Eukaryota</taxon>
        <taxon>Sar</taxon>
        <taxon>Alveolata</taxon>
        <taxon>Dinophyceae</taxon>
        <taxon>Suessiales</taxon>
        <taxon>Symbiodiniaceae</taxon>
        <taxon>Effrenium</taxon>
    </lineage>
</organism>
<keyword evidence="7" id="KW-1185">Reference proteome</keyword>
<keyword evidence="4" id="KW-0472">Membrane</keyword>
<dbReference type="Proteomes" id="UP001178507">
    <property type="component" value="Unassembled WGS sequence"/>
</dbReference>